<proteinExistence type="predicted"/>
<feature type="transmembrane region" description="Helical" evidence="1">
    <location>
        <begin position="74"/>
        <end position="101"/>
    </location>
</feature>
<dbReference type="EMBL" id="BTSY01000004">
    <property type="protein sequence ID" value="GMT23438.1"/>
    <property type="molecule type" value="Genomic_DNA"/>
</dbReference>
<gene>
    <name evidence="2" type="ORF">PFISCL1PPCAC_14735</name>
</gene>
<organism evidence="2 3">
    <name type="scientific">Pristionchus fissidentatus</name>
    <dbReference type="NCBI Taxonomy" id="1538716"/>
    <lineage>
        <taxon>Eukaryota</taxon>
        <taxon>Metazoa</taxon>
        <taxon>Ecdysozoa</taxon>
        <taxon>Nematoda</taxon>
        <taxon>Chromadorea</taxon>
        <taxon>Rhabditida</taxon>
        <taxon>Rhabditina</taxon>
        <taxon>Diplogasteromorpha</taxon>
        <taxon>Diplogasteroidea</taxon>
        <taxon>Neodiplogasteridae</taxon>
        <taxon>Pristionchus</taxon>
    </lineage>
</organism>
<feature type="transmembrane region" description="Helical" evidence="1">
    <location>
        <begin position="47"/>
        <end position="67"/>
    </location>
</feature>
<protein>
    <recommendedName>
        <fullName evidence="4">G protein-coupled receptor</fullName>
    </recommendedName>
</protein>
<keyword evidence="1" id="KW-1133">Transmembrane helix</keyword>
<keyword evidence="1" id="KW-0812">Transmembrane</keyword>
<keyword evidence="1" id="KW-0472">Membrane</keyword>
<dbReference type="PANTHER" id="PTHR34851">
    <property type="entry name" value="PROTEIN CBG05235-RELATED"/>
    <property type="match status" value="1"/>
</dbReference>
<dbReference type="InterPro" id="IPR056709">
    <property type="entry name" value="DUF7807"/>
</dbReference>
<dbReference type="Pfam" id="PF25093">
    <property type="entry name" value="DUF7807"/>
    <property type="match status" value="1"/>
</dbReference>
<evidence type="ECO:0008006" key="4">
    <source>
        <dbReference type="Google" id="ProtNLM"/>
    </source>
</evidence>
<name>A0AAV5VYJ1_9BILA</name>
<reference evidence="2" key="1">
    <citation type="submission" date="2023-10" db="EMBL/GenBank/DDBJ databases">
        <title>Genome assembly of Pristionchus species.</title>
        <authorList>
            <person name="Yoshida K."/>
            <person name="Sommer R.J."/>
        </authorList>
    </citation>
    <scope>NUCLEOTIDE SEQUENCE</scope>
    <source>
        <strain evidence="2">RS5133</strain>
    </source>
</reference>
<dbReference type="AlphaFoldDB" id="A0AAV5VYJ1"/>
<dbReference type="Proteomes" id="UP001432322">
    <property type="component" value="Unassembled WGS sequence"/>
</dbReference>
<evidence type="ECO:0000313" key="3">
    <source>
        <dbReference type="Proteomes" id="UP001432322"/>
    </source>
</evidence>
<evidence type="ECO:0000256" key="1">
    <source>
        <dbReference type="SAM" id="Phobius"/>
    </source>
</evidence>
<sequence>MSSRCCCGIFSVTTGAQILTAMMIWGSLISFMSVIVPTTTHTTGSRVYTGISSVFQITAASLVFIAIQRKQSILMAPILVVTGISMISIGLFNIVCIYGIFDQHSVVPDWIRLILNGSNTNSALAYQIDVEQYVFPVTIVVNFFVSLFLLFSLWSFTVYSNCFRHLKQIESSRYSIH</sequence>
<dbReference type="PANTHER" id="PTHR34851:SF5">
    <property type="entry name" value="MARVEL DOMAIN-CONTAINING PROTEIN"/>
    <property type="match status" value="1"/>
</dbReference>
<comment type="caution">
    <text evidence="2">The sequence shown here is derived from an EMBL/GenBank/DDBJ whole genome shotgun (WGS) entry which is preliminary data.</text>
</comment>
<accession>A0AAV5VYJ1</accession>
<feature type="transmembrane region" description="Helical" evidence="1">
    <location>
        <begin position="133"/>
        <end position="159"/>
    </location>
</feature>
<evidence type="ECO:0000313" key="2">
    <source>
        <dbReference type="EMBL" id="GMT23438.1"/>
    </source>
</evidence>
<keyword evidence="3" id="KW-1185">Reference proteome</keyword>
<feature type="transmembrane region" description="Helical" evidence="1">
    <location>
        <begin position="12"/>
        <end position="35"/>
    </location>
</feature>